<comment type="similarity">
    <text evidence="8">Belongs to the PpiD chaperone family.</text>
</comment>
<dbReference type="Pfam" id="PF13624">
    <property type="entry name" value="SurA_N_3"/>
    <property type="match status" value="1"/>
</dbReference>
<accession>A0A5K8A9C7</accession>
<dbReference type="GO" id="GO:0003755">
    <property type="term" value="F:peptidyl-prolyl cis-trans isomerase activity"/>
    <property type="evidence" value="ECO:0007669"/>
    <property type="project" value="UniProtKB-KW"/>
</dbReference>
<protein>
    <recommendedName>
        <fullName evidence="9">Periplasmic chaperone PpiD</fullName>
    </recommendedName>
    <alternativeName>
        <fullName evidence="10">Periplasmic folding chaperone</fullName>
    </alternativeName>
</protein>
<evidence type="ECO:0000313" key="14">
    <source>
        <dbReference type="EMBL" id="BBO89096.1"/>
    </source>
</evidence>
<proteinExistence type="inferred from homology"/>
<evidence type="ECO:0000256" key="2">
    <source>
        <dbReference type="ARBA" id="ARBA00022475"/>
    </source>
</evidence>
<keyword evidence="7" id="KW-0143">Chaperone</keyword>
<dbReference type="InterPro" id="IPR046357">
    <property type="entry name" value="PPIase_dom_sf"/>
</dbReference>
<evidence type="ECO:0000256" key="10">
    <source>
        <dbReference type="ARBA" id="ARBA00042775"/>
    </source>
</evidence>
<dbReference type="Pfam" id="PF00639">
    <property type="entry name" value="Rotamase"/>
    <property type="match status" value="1"/>
</dbReference>
<evidence type="ECO:0000259" key="13">
    <source>
        <dbReference type="PROSITE" id="PS50198"/>
    </source>
</evidence>
<evidence type="ECO:0000313" key="15">
    <source>
        <dbReference type="Proteomes" id="UP000422108"/>
    </source>
</evidence>
<organism evidence="14 15">
    <name type="scientific">Desulfosarcina ovata subsp. ovata</name>
    <dbReference type="NCBI Taxonomy" id="2752305"/>
    <lineage>
        <taxon>Bacteria</taxon>
        <taxon>Pseudomonadati</taxon>
        <taxon>Thermodesulfobacteriota</taxon>
        <taxon>Desulfobacteria</taxon>
        <taxon>Desulfobacterales</taxon>
        <taxon>Desulfosarcinaceae</taxon>
        <taxon>Desulfosarcina</taxon>
    </lineage>
</organism>
<dbReference type="InterPro" id="IPR027304">
    <property type="entry name" value="Trigger_fact/SurA_dom_sf"/>
</dbReference>
<evidence type="ECO:0000256" key="8">
    <source>
        <dbReference type="ARBA" id="ARBA00038408"/>
    </source>
</evidence>
<dbReference type="GO" id="GO:0005886">
    <property type="term" value="C:plasma membrane"/>
    <property type="evidence" value="ECO:0007669"/>
    <property type="project" value="UniProtKB-SubCell"/>
</dbReference>
<comment type="subcellular location">
    <subcellularLocation>
        <location evidence="1">Cell inner membrane</location>
        <topology evidence="1">Single-pass type II membrane protein</topology>
        <orientation evidence="1">Periplasmic side</orientation>
    </subcellularLocation>
</comment>
<evidence type="ECO:0000256" key="7">
    <source>
        <dbReference type="ARBA" id="ARBA00023186"/>
    </source>
</evidence>
<dbReference type="PROSITE" id="PS01096">
    <property type="entry name" value="PPIC_PPIASE_1"/>
    <property type="match status" value="1"/>
</dbReference>
<dbReference type="InterPro" id="IPR052029">
    <property type="entry name" value="PpiD_chaperone"/>
</dbReference>
<keyword evidence="11" id="KW-0697">Rotamase</keyword>
<dbReference type="SUPFAM" id="SSF109998">
    <property type="entry name" value="Triger factor/SurA peptide-binding domain-like"/>
    <property type="match status" value="1"/>
</dbReference>
<evidence type="ECO:0000256" key="5">
    <source>
        <dbReference type="ARBA" id="ARBA00022989"/>
    </source>
</evidence>
<feature type="transmembrane region" description="Helical" evidence="12">
    <location>
        <begin position="12"/>
        <end position="31"/>
    </location>
</feature>
<dbReference type="InterPro" id="IPR023058">
    <property type="entry name" value="PPIase_PpiC_CS"/>
</dbReference>
<feature type="domain" description="PpiC" evidence="13">
    <location>
        <begin position="263"/>
        <end position="364"/>
    </location>
</feature>
<keyword evidence="6 12" id="KW-0472">Membrane</keyword>
<evidence type="ECO:0000256" key="11">
    <source>
        <dbReference type="PROSITE-ProRule" id="PRU00278"/>
    </source>
</evidence>
<keyword evidence="11 14" id="KW-0413">Isomerase</keyword>
<keyword evidence="2" id="KW-1003">Cell membrane</keyword>
<evidence type="ECO:0000256" key="6">
    <source>
        <dbReference type="ARBA" id="ARBA00023136"/>
    </source>
</evidence>
<dbReference type="EMBL" id="AP021879">
    <property type="protein sequence ID" value="BBO89096.1"/>
    <property type="molecule type" value="Genomic_DNA"/>
</dbReference>
<dbReference type="PANTHER" id="PTHR47529">
    <property type="entry name" value="PEPTIDYL-PROLYL CIS-TRANS ISOMERASE D"/>
    <property type="match status" value="1"/>
</dbReference>
<keyword evidence="15" id="KW-1185">Reference proteome</keyword>
<keyword evidence="3" id="KW-0997">Cell inner membrane</keyword>
<evidence type="ECO:0000256" key="4">
    <source>
        <dbReference type="ARBA" id="ARBA00022692"/>
    </source>
</evidence>
<dbReference type="PANTHER" id="PTHR47529:SF1">
    <property type="entry name" value="PERIPLASMIC CHAPERONE PPID"/>
    <property type="match status" value="1"/>
</dbReference>
<dbReference type="Gene3D" id="3.10.50.40">
    <property type="match status" value="1"/>
</dbReference>
<keyword evidence="4 12" id="KW-0812">Transmembrane</keyword>
<dbReference type="Proteomes" id="UP000422108">
    <property type="component" value="Chromosome"/>
</dbReference>
<dbReference type="AlphaFoldDB" id="A0A5K8A9C7"/>
<sequence length="630" mass="70528">MLNVMRKHAGSWMIKIILFAIVIVFSFWGVGSFRSRQASKVATVNDEIIGVTEYQRAYNNLIEQYRRQFGSSLNDGMLEMLRIKQQTLEQLINRTILLQEAKKLGLRVSDEEVADSIVRLPVFQSNGTFDNRRYRALLSQIHLTPEEFEADQKNALLSEKLSRIITGAAKVSAVEAREWYDWRNTTVNVDYVLFRPNDYTDIEPSAEAVADYFEAQKENYKTDPLVKARYVVFDPDAYKKQVSVTENEIADYYDTHIDEFKNEKKVEARHILIKVDPNADQATEQEAKARAEAVAQKARSGEDFAKLAETFSEGPTKSQGGYLGKFTQAQMVKPFADKAFSMAAGEISDPVKTQFGWHVIKVESVEPAATQTLEQARAQMVKTLTDTKAKTLAYDNAEQFYENTFEKEDLIKNAKTFDLGVLETGAFSRRGPEALGRGKEAFAKIAFGLGVDEISDIQEIGGRYYLIQTTETIAARIPELEMVNARVMADLKKKMQSDKALESATAMAVEIEGGKAFADIVAGRNLTVNQTGLFKRDASIPGIGSDPAFTQAAFALTPDNATGTEPVEGHAGVYLLHLAERKAPPSDGFDNEKEKISDLLLRQKQQTVLQDWMTARRAESQVTVEKGYTE</sequence>
<name>A0A5K8A9C7_9BACT</name>
<evidence type="ECO:0000256" key="1">
    <source>
        <dbReference type="ARBA" id="ARBA00004382"/>
    </source>
</evidence>
<dbReference type="InterPro" id="IPR000297">
    <property type="entry name" value="PPIase_PpiC"/>
</dbReference>
<reference evidence="14 15" key="1">
    <citation type="submission" date="2019-11" db="EMBL/GenBank/DDBJ databases">
        <title>Comparative genomics of hydrocarbon-degrading Desulfosarcina strains.</title>
        <authorList>
            <person name="Watanabe M."/>
            <person name="Kojima H."/>
            <person name="Fukui M."/>
        </authorList>
    </citation>
    <scope>NUCLEOTIDE SEQUENCE [LARGE SCALE GENOMIC DNA]</scope>
    <source>
        <strain evidence="15">oXyS1</strain>
    </source>
</reference>
<gene>
    <name evidence="14" type="ORF">DSCOOX_22760</name>
</gene>
<keyword evidence="5 12" id="KW-1133">Transmembrane helix</keyword>
<evidence type="ECO:0000256" key="12">
    <source>
        <dbReference type="SAM" id="Phobius"/>
    </source>
</evidence>
<dbReference type="SUPFAM" id="SSF54534">
    <property type="entry name" value="FKBP-like"/>
    <property type="match status" value="1"/>
</dbReference>
<dbReference type="Gene3D" id="1.10.4030.10">
    <property type="entry name" value="Porin chaperone SurA, peptide-binding domain"/>
    <property type="match status" value="1"/>
</dbReference>
<dbReference type="PROSITE" id="PS50198">
    <property type="entry name" value="PPIC_PPIASE_2"/>
    <property type="match status" value="1"/>
</dbReference>
<evidence type="ECO:0000256" key="3">
    <source>
        <dbReference type="ARBA" id="ARBA00022519"/>
    </source>
</evidence>
<evidence type="ECO:0000256" key="9">
    <source>
        <dbReference type="ARBA" id="ARBA00040743"/>
    </source>
</evidence>